<dbReference type="GO" id="GO:0005615">
    <property type="term" value="C:extracellular space"/>
    <property type="evidence" value="ECO:0007669"/>
    <property type="project" value="UniProtKB-KW"/>
</dbReference>
<dbReference type="SUPFAM" id="SSF47266">
    <property type="entry name" value="4-helical cytokines"/>
    <property type="match status" value="1"/>
</dbReference>
<evidence type="ECO:0000256" key="3">
    <source>
        <dbReference type="ARBA" id="ARBA00022514"/>
    </source>
</evidence>
<reference evidence="5" key="1">
    <citation type="submission" date="2025-08" db="UniProtKB">
        <authorList>
            <consortium name="Ensembl"/>
        </authorList>
    </citation>
    <scope>IDENTIFICATION</scope>
</reference>
<comment type="subcellular location">
    <subcellularLocation>
        <location evidence="1">Secreted</location>
    </subcellularLocation>
</comment>
<dbReference type="AlphaFoldDB" id="A0A8C8SH93"/>
<dbReference type="InterPro" id="IPR010681">
    <property type="entry name" value="PRF/CT"/>
</dbReference>
<evidence type="ECO:0000256" key="2">
    <source>
        <dbReference type="ARBA" id="ARBA00007432"/>
    </source>
</evidence>
<evidence type="ECO:0000313" key="6">
    <source>
        <dbReference type="Proteomes" id="UP000694393"/>
    </source>
</evidence>
<dbReference type="PANTHER" id="PTHR21353">
    <property type="match status" value="1"/>
</dbReference>
<reference evidence="5" key="2">
    <citation type="submission" date="2025-09" db="UniProtKB">
        <authorList>
            <consortium name="Ensembl"/>
        </authorList>
    </citation>
    <scope>IDENTIFICATION</scope>
</reference>
<keyword evidence="6" id="KW-1185">Reference proteome</keyword>
<proteinExistence type="inferred from homology"/>
<evidence type="ECO:0000313" key="5">
    <source>
        <dbReference type="Ensembl" id="ENSPCEP00000018995.1"/>
    </source>
</evidence>
<dbReference type="InterPro" id="IPR009079">
    <property type="entry name" value="4_helix_cytokine-like_core"/>
</dbReference>
<keyword evidence="4" id="KW-0964">Secreted</keyword>
<dbReference type="GO" id="GO:0007166">
    <property type="term" value="P:cell surface receptor signaling pathway"/>
    <property type="evidence" value="ECO:0007669"/>
    <property type="project" value="TreeGrafter"/>
</dbReference>
<dbReference type="GO" id="GO:0005125">
    <property type="term" value="F:cytokine activity"/>
    <property type="evidence" value="ECO:0007669"/>
    <property type="project" value="UniProtKB-KW"/>
</dbReference>
<sequence length="201" mass="21860">FVNFLSPINCNNLLSSSSPLSQQEVAVKIKQTHNLTVLLKQCSEQLLAEYVHHQGEPFNSPDFNPPAMAVPGLPSPPVPPETWLALSDGERLWHLAKAYAVLPGLLGSMWRQQVELNPLASELHQQLEAAARQCRGLAGNLGSIMGSLGVPRPPPPSPVLGTAPASTFLIKLSGYHMCRLHQDWATRSHDALVLLGTKYPL</sequence>
<organism evidence="5 6">
    <name type="scientific">Pelusios castaneus</name>
    <name type="common">West African mud turtle</name>
    <dbReference type="NCBI Taxonomy" id="367368"/>
    <lineage>
        <taxon>Eukaryota</taxon>
        <taxon>Metazoa</taxon>
        <taxon>Chordata</taxon>
        <taxon>Craniata</taxon>
        <taxon>Vertebrata</taxon>
        <taxon>Euteleostomi</taxon>
        <taxon>Archelosauria</taxon>
        <taxon>Testudinata</taxon>
        <taxon>Testudines</taxon>
        <taxon>Pleurodira</taxon>
        <taxon>Pelomedusidae</taxon>
        <taxon>Pelusios</taxon>
    </lineage>
</organism>
<protein>
    <submittedName>
        <fullName evidence="5">Cardiotrophin 1</fullName>
    </submittedName>
</protein>
<dbReference type="Gene3D" id="1.20.1250.10">
    <property type="match status" value="1"/>
</dbReference>
<comment type="similarity">
    <text evidence="2">Belongs to the IL-6 superfamily.</text>
</comment>
<evidence type="ECO:0000256" key="1">
    <source>
        <dbReference type="ARBA" id="ARBA00004613"/>
    </source>
</evidence>
<evidence type="ECO:0000256" key="4">
    <source>
        <dbReference type="ARBA" id="ARBA00022525"/>
    </source>
</evidence>
<dbReference type="Pfam" id="PF06875">
    <property type="entry name" value="PRF"/>
    <property type="match status" value="1"/>
</dbReference>
<dbReference type="Ensembl" id="ENSPCET00000019644.1">
    <property type="protein sequence ID" value="ENSPCEP00000018995.1"/>
    <property type="gene ID" value="ENSPCEG00000014792.1"/>
</dbReference>
<dbReference type="Proteomes" id="UP000694393">
    <property type="component" value="Unplaced"/>
</dbReference>
<keyword evidence="3" id="KW-0202">Cytokine</keyword>
<dbReference type="PANTHER" id="PTHR21353:SF2">
    <property type="entry name" value="CARDIOTROPHIN-1"/>
    <property type="match status" value="1"/>
</dbReference>
<accession>A0A8C8SH93</accession>
<name>A0A8C8SH93_9SAUR</name>